<keyword evidence="3" id="KW-1185">Reference proteome</keyword>
<dbReference type="GeneTree" id="ENSGT00940000176279"/>
<dbReference type="Gene3D" id="3.30.420.10">
    <property type="entry name" value="Ribonuclease H-like superfamily/Ribonuclease H"/>
    <property type="match status" value="1"/>
</dbReference>
<dbReference type="AlphaFoldDB" id="A0A9J8BGI7"/>
<dbReference type="Proteomes" id="UP001108240">
    <property type="component" value="Unplaced"/>
</dbReference>
<proteinExistence type="predicted"/>
<reference evidence="2" key="2">
    <citation type="submission" date="2025-09" db="UniProtKB">
        <authorList>
            <consortium name="Ensembl"/>
        </authorList>
    </citation>
    <scope>IDENTIFICATION</scope>
</reference>
<dbReference type="FunFam" id="3.30.420.10:FF:000032">
    <property type="entry name" value="Retrovirus-related Pol polyprotein from transposon 297-like Protein"/>
    <property type="match status" value="1"/>
</dbReference>
<dbReference type="GO" id="GO:0003676">
    <property type="term" value="F:nucleic acid binding"/>
    <property type="evidence" value="ECO:0007669"/>
    <property type="project" value="InterPro"/>
</dbReference>
<dbReference type="InterPro" id="IPR012337">
    <property type="entry name" value="RNaseH-like_sf"/>
</dbReference>
<evidence type="ECO:0000313" key="2">
    <source>
        <dbReference type="Ensembl" id="ENSCCRP00000152365.1"/>
    </source>
</evidence>
<dbReference type="Pfam" id="PF00665">
    <property type="entry name" value="rve"/>
    <property type="match status" value="1"/>
</dbReference>
<dbReference type="PANTHER" id="PTHR37984:SF15">
    <property type="entry name" value="INTEGRASE CATALYTIC DOMAIN-CONTAINING PROTEIN"/>
    <property type="match status" value="1"/>
</dbReference>
<dbReference type="InterPro" id="IPR001584">
    <property type="entry name" value="Integrase_cat-core"/>
</dbReference>
<dbReference type="OMA" id="QFERANQ"/>
<sequence length="254" mass="27612">MAADVRQFVLACPTCAQCKPVNRPPDGLLNPLPVPSHSWSHIALDFVSGLPPSKGNTVILTVVGRFSKGVHFIPLPKLPSARETVQLVVDHVFRLHGLPVDVVSDRGPQFASRFWREFCRQIGASASLSSGFHPQTNGQFERANQDLERMLHCLTSNNQSSWCQQLSWVEYTHNSLPVAASGMSPFEYAVGYKSPPGFRPALPSHLRECQEGFGPNLRPNQDGSLSSLVLSSSLCVWSAGLPFHPGSASPGAFS</sequence>
<evidence type="ECO:0000313" key="3">
    <source>
        <dbReference type="Proteomes" id="UP001108240"/>
    </source>
</evidence>
<organism evidence="2 3">
    <name type="scientific">Cyprinus carpio carpio</name>
    <dbReference type="NCBI Taxonomy" id="630221"/>
    <lineage>
        <taxon>Eukaryota</taxon>
        <taxon>Metazoa</taxon>
        <taxon>Chordata</taxon>
        <taxon>Craniata</taxon>
        <taxon>Vertebrata</taxon>
        <taxon>Euteleostomi</taxon>
        <taxon>Actinopterygii</taxon>
        <taxon>Neopterygii</taxon>
        <taxon>Teleostei</taxon>
        <taxon>Ostariophysi</taxon>
        <taxon>Cypriniformes</taxon>
        <taxon>Cyprinidae</taxon>
        <taxon>Cyprininae</taxon>
        <taxon>Cyprinus</taxon>
    </lineage>
</organism>
<reference evidence="2" key="1">
    <citation type="submission" date="2025-08" db="UniProtKB">
        <authorList>
            <consortium name="Ensembl"/>
        </authorList>
    </citation>
    <scope>IDENTIFICATION</scope>
</reference>
<name>A0A9J8BGI7_CYPCA</name>
<dbReference type="PROSITE" id="PS50994">
    <property type="entry name" value="INTEGRASE"/>
    <property type="match status" value="1"/>
</dbReference>
<protein>
    <recommendedName>
        <fullName evidence="1">Integrase catalytic domain-containing protein</fullName>
    </recommendedName>
</protein>
<dbReference type="PANTHER" id="PTHR37984">
    <property type="entry name" value="PROTEIN CBG26694"/>
    <property type="match status" value="1"/>
</dbReference>
<dbReference type="GO" id="GO:0015074">
    <property type="term" value="P:DNA integration"/>
    <property type="evidence" value="ECO:0007669"/>
    <property type="project" value="InterPro"/>
</dbReference>
<dbReference type="InterPro" id="IPR036397">
    <property type="entry name" value="RNaseH_sf"/>
</dbReference>
<dbReference type="Ensembl" id="ENSCCRT00000196884.1">
    <property type="protein sequence ID" value="ENSCCRP00000152365.1"/>
    <property type="gene ID" value="ENSCCRG00000060955.1"/>
</dbReference>
<dbReference type="SUPFAM" id="SSF53098">
    <property type="entry name" value="Ribonuclease H-like"/>
    <property type="match status" value="1"/>
</dbReference>
<feature type="domain" description="Integrase catalytic" evidence="1">
    <location>
        <begin position="29"/>
        <end position="193"/>
    </location>
</feature>
<accession>A0A9J8BGI7</accession>
<dbReference type="InterPro" id="IPR050951">
    <property type="entry name" value="Retrovirus_Pol_polyprotein"/>
</dbReference>
<evidence type="ECO:0000259" key="1">
    <source>
        <dbReference type="PROSITE" id="PS50994"/>
    </source>
</evidence>